<dbReference type="GO" id="GO:0003677">
    <property type="term" value="F:DNA binding"/>
    <property type="evidence" value="ECO:0007669"/>
    <property type="project" value="InterPro"/>
</dbReference>
<dbReference type="Proteomes" id="UP000275510">
    <property type="component" value="Chromosome"/>
</dbReference>
<gene>
    <name evidence="4" type="ORF">NCTC10976_00458</name>
</gene>
<evidence type="ECO:0000256" key="2">
    <source>
        <dbReference type="ARBA" id="ARBA00023172"/>
    </source>
</evidence>
<feature type="domain" description="Tyr recombinase" evidence="3">
    <location>
        <begin position="159"/>
        <end position="331"/>
    </location>
</feature>
<dbReference type="PANTHER" id="PTHR30349:SF64">
    <property type="entry name" value="PROPHAGE INTEGRASE INTD-RELATED"/>
    <property type="match status" value="1"/>
</dbReference>
<dbReference type="Gene3D" id="1.10.443.10">
    <property type="entry name" value="Intergrase catalytic core"/>
    <property type="match status" value="1"/>
</dbReference>
<reference evidence="4 5" key="1">
    <citation type="submission" date="2018-12" db="EMBL/GenBank/DDBJ databases">
        <authorList>
            <consortium name="Pathogen Informatics"/>
        </authorList>
    </citation>
    <scope>NUCLEOTIDE SEQUENCE [LARGE SCALE GENOMIC DNA]</scope>
    <source>
        <strain evidence="4 5">NCTC10976</strain>
    </source>
</reference>
<dbReference type="AlphaFoldDB" id="A0A3S5F5S1"/>
<accession>A0A3S5F5S1</accession>
<protein>
    <submittedName>
        <fullName evidence="4">Tyrosine recombinase xerD</fullName>
    </submittedName>
</protein>
<evidence type="ECO:0000256" key="1">
    <source>
        <dbReference type="ARBA" id="ARBA00022908"/>
    </source>
</evidence>
<dbReference type="InterPro" id="IPR002104">
    <property type="entry name" value="Integrase_catalytic"/>
</dbReference>
<dbReference type="InterPro" id="IPR050090">
    <property type="entry name" value="Tyrosine_recombinase_XerCD"/>
</dbReference>
<organism evidence="4 5">
    <name type="scientific">Actinobacillus pleuropneumoniae</name>
    <name type="common">Haemophilus pleuropneumoniae</name>
    <dbReference type="NCBI Taxonomy" id="715"/>
    <lineage>
        <taxon>Bacteria</taxon>
        <taxon>Pseudomonadati</taxon>
        <taxon>Pseudomonadota</taxon>
        <taxon>Gammaproteobacteria</taxon>
        <taxon>Pasteurellales</taxon>
        <taxon>Pasteurellaceae</taxon>
        <taxon>Actinobacillus</taxon>
    </lineage>
</organism>
<dbReference type="EMBL" id="LR134515">
    <property type="protein sequence ID" value="VEJ16373.1"/>
    <property type="molecule type" value="Genomic_DNA"/>
</dbReference>
<evidence type="ECO:0000313" key="4">
    <source>
        <dbReference type="EMBL" id="VEJ16373.1"/>
    </source>
</evidence>
<dbReference type="InterPro" id="IPR011010">
    <property type="entry name" value="DNA_brk_join_enz"/>
</dbReference>
<sequence length="338" mass="39279">MSIYKRKDSAIWWVDVVTPSGSRIRRSSKTAIKKQAQEFHDKLKSQLWDVEILNKSPDRYFEEALLLFLKDGQGQKRFDSKQAHAQYFRERFHGRTLKSLTSEELINAIPTFCHRRNKPLSPATQNRYRSSLLRIFSLAHKAGWVEKIPFIMRKNEPKVRVSWLEKSQAAELINSLKLEWMRNVCTFALLTGARMSEILTLTWDKVNFAKNLAIVSNDKAKSGKARSLPLNNKAIDLLQQIKTKSKSKYVFVRCSTGHAIGDIDRRDFRQACEKIGMPSFHFHDLRHTWASWHVQAGTPLFTLKEMGGWETLEMVRKYAHLNANHMLDYANHVTFTSQ</sequence>
<evidence type="ECO:0000259" key="3">
    <source>
        <dbReference type="PROSITE" id="PS51898"/>
    </source>
</evidence>
<dbReference type="RefSeq" id="WP_005616866.1">
    <property type="nucleotide sequence ID" value="NZ_CP031869.1"/>
</dbReference>
<name>A0A3S5F5S1_ACTPL</name>
<dbReference type="InterPro" id="IPR013762">
    <property type="entry name" value="Integrase-like_cat_sf"/>
</dbReference>
<dbReference type="PANTHER" id="PTHR30349">
    <property type="entry name" value="PHAGE INTEGRASE-RELATED"/>
    <property type="match status" value="1"/>
</dbReference>
<dbReference type="PROSITE" id="PS51898">
    <property type="entry name" value="TYR_RECOMBINASE"/>
    <property type="match status" value="1"/>
</dbReference>
<dbReference type="SUPFAM" id="SSF56349">
    <property type="entry name" value="DNA breaking-rejoining enzymes"/>
    <property type="match status" value="1"/>
</dbReference>
<dbReference type="CDD" id="cd00796">
    <property type="entry name" value="INT_Rci_Hp1_C"/>
    <property type="match status" value="1"/>
</dbReference>
<dbReference type="GO" id="GO:0006310">
    <property type="term" value="P:DNA recombination"/>
    <property type="evidence" value="ECO:0007669"/>
    <property type="project" value="UniProtKB-KW"/>
</dbReference>
<dbReference type="Pfam" id="PF00589">
    <property type="entry name" value="Phage_integrase"/>
    <property type="match status" value="1"/>
</dbReference>
<keyword evidence="1" id="KW-0229">DNA integration</keyword>
<proteinExistence type="predicted"/>
<dbReference type="GO" id="GO:0015074">
    <property type="term" value="P:DNA integration"/>
    <property type="evidence" value="ECO:0007669"/>
    <property type="project" value="UniProtKB-KW"/>
</dbReference>
<keyword evidence="2" id="KW-0233">DNA recombination</keyword>
<evidence type="ECO:0000313" key="5">
    <source>
        <dbReference type="Proteomes" id="UP000275510"/>
    </source>
</evidence>